<keyword evidence="1" id="KW-0812">Transmembrane</keyword>
<evidence type="ECO:0000313" key="2">
    <source>
        <dbReference type="EMBL" id="ACF43057.1"/>
    </source>
</evidence>
<sequence>MGKGEKVNCSSGVRFRKKGSGGMFEVIAMLFGGTLGYRGL</sequence>
<feature type="transmembrane region" description="Helical" evidence="1">
    <location>
        <begin position="21"/>
        <end position="39"/>
    </location>
</feature>
<dbReference type="KEGG" id="pph:Ppha_0765"/>
<keyword evidence="1" id="KW-1133">Transmembrane helix</keyword>
<organism evidence="2 3">
    <name type="scientific">Pelodictyon phaeoclathratiforme (strain DSM 5477 / BU-1)</name>
    <dbReference type="NCBI Taxonomy" id="324925"/>
    <lineage>
        <taxon>Bacteria</taxon>
        <taxon>Pseudomonadati</taxon>
        <taxon>Chlorobiota</taxon>
        <taxon>Chlorobiia</taxon>
        <taxon>Chlorobiales</taxon>
        <taxon>Chlorobiaceae</taxon>
        <taxon>Chlorobium/Pelodictyon group</taxon>
        <taxon>Pelodictyon</taxon>
    </lineage>
</organism>
<proteinExistence type="predicted"/>
<protein>
    <submittedName>
        <fullName evidence="2">Uncharacterized protein</fullName>
    </submittedName>
</protein>
<dbReference type="AlphaFoldDB" id="B4SEG5"/>
<keyword evidence="3" id="KW-1185">Reference proteome</keyword>
<evidence type="ECO:0000313" key="3">
    <source>
        <dbReference type="Proteomes" id="UP000002724"/>
    </source>
</evidence>
<dbReference type="HOGENOM" id="CLU_3293886_0_0_10"/>
<dbReference type="EMBL" id="CP001110">
    <property type="protein sequence ID" value="ACF43057.1"/>
    <property type="molecule type" value="Genomic_DNA"/>
</dbReference>
<keyword evidence="1" id="KW-0472">Membrane</keyword>
<reference evidence="2 3" key="1">
    <citation type="submission" date="2008-06" db="EMBL/GenBank/DDBJ databases">
        <title>Complete sequence of Pelodictyon phaeoclathratiforme BU-1.</title>
        <authorList>
            <consortium name="US DOE Joint Genome Institute"/>
            <person name="Lucas S."/>
            <person name="Copeland A."/>
            <person name="Lapidus A."/>
            <person name="Glavina del Rio T."/>
            <person name="Dalin E."/>
            <person name="Tice H."/>
            <person name="Bruce D."/>
            <person name="Goodwin L."/>
            <person name="Pitluck S."/>
            <person name="Schmutz J."/>
            <person name="Larimer F."/>
            <person name="Land M."/>
            <person name="Hauser L."/>
            <person name="Kyrpides N."/>
            <person name="Mikhailova N."/>
            <person name="Liu Z."/>
            <person name="Li T."/>
            <person name="Zhao F."/>
            <person name="Overmann J."/>
            <person name="Bryant D.A."/>
            <person name="Richardson P."/>
        </authorList>
    </citation>
    <scope>NUCLEOTIDE SEQUENCE [LARGE SCALE GENOMIC DNA]</scope>
    <source>
        <strain evidence="3">DSM 5477 / BU-1</strain>
    </source>
</reference>
<gene>
    <name evidence="2" type="ordered locus">Ppha_0765</name>
</gene>
<dbReference type="STRING" id="324925.Ppha_0765"/>
<name>B4SEG5_PELPB</name>
<accession>B4SEG5</accession>
<dbReference type="Proteomes" id="UP000002724">
    <property type="component" value="Chromosome"/>
</dbReference>
<evidence type="ECO:0000256" key="1">
    <source>
        <dbReference type="SAM" id="Phobius"/>
    </source>
</evidence>